<feature type="domain" description="Methyltransferase" evidence="1">
    <location>
        <begin position="183"/>
        <end position="283"/>
    </location>
</feature>
<comment type="caution">
    <text evidence="2">The sequence shown here is derived from an EMBL/GenBank/DDBJ whole genome shotgun (WGS) entry which is preliminary data.</text>
</comment>
<reference evidence="2" key="1">
    <citation type="submission" date="2021-03" db="EMBL/GenBank/DDBJ databases">
        <authorList>
            <person name="Bekaert M."/>
        </authorList>
    </citation>
    <scope>NUCLEOTIDE SEQUENCE</scope>
</reference>
<name>A0A8S3RZG7_MYTED</name>
<dbReference type="InterPro" id="IPR026913">
    <property type="entry name" value="METTL24"/>
</dbReference>
<evidence type="ECO:0000313" key="2">
    <source>
        <dbReference type="EMBL" id="CAG2213698.1"/>
    </source>
</evidence>
<dbReference type="AlphaFoldDB" id="A0A8S3RZG7"/>
<evidence type="ECO:0000259" key="1">
    <source>
        <dbReference type="Pfam" id="PF13383"/>
    </source>
</evidence>
<accession>A0A8S3RZG7</accession>
<organism evidence="2 3">
    <name type="scientific">Mytilus edulis</name>
    <name type="common">Blue mussel</name>
    <dbReference type="NCBI Taxonomy" id="6550"/>
    <lineage>
        <taxon>Eukaryota</taxon>
        <taxon>Metazoa</taxon>
        <taxon>Spiralia</taxon>
        <taxon>Lophotrochozoa</taxon>
        <taxon>Mollusca</taxon>
        <taxon>Bivalvia</taxon>
        <taxon>Autobranchia</taxon>
        <taxon>Pteriomorphia</taxon>
        <taxon>Mytilida</taxon>
        <taxon>Mytiloidea</taxon>
        <taxon>Mytilidae</taxon>
        <taxon>Mytilinae</taxon>
        <taxon>Mytilus</taxon>
    </lineage>
</organism>
<evidence type="ECO:0000313" key="3">
    <source>
        <dbReference type="Proteomes" id="UP000683360"/>
    </source>
</evidence>
<dbReference type="Proteomes" id="UP000683360">
    <property type="component" value="Unassembled WGS sequence"/>
</dbReference>
<dbReference type="PANTHER" id="PTHR32026">
    <property type="entry name" value="METHYLTRANSFERASE-LIKE PROTEIN 24"/>
    <property type="match status" value="1"/>
</dbReference>
<keyword evidence="3" id="KW-1185">Reference proteome</keyword>
<protein>
    <recommendedName>
        <fullName evidence="1">Methyltransferase domain-containing protein</fullName>
    </recommendedName>
</protein>
<dbReference type="Pfam" id="PF13383">
    <property type="entry name" value="Methyltransf_22"/>
    <property type="match status" value="1"/>
</dbReference>
<dbReference type="OrthoDB" id="10006218at2759"/>
<dbReference type="EMBL" id="CAJPWZ010001383">
    <property type="protein sequence ID" value="CAG2213698.1"/>
    <property type="molecule type" value="Genomic_DNA"/>
</dbReference>
<dbReference type="PANTHER" id="PTHR32026:SF10">
    <property type="entry name" value="METHYLTRANSFERASE-LIKE PROTEIN 24-RELATED"/>
    <property type="match status" value="1"/>
</dbReference>
<gene>
    <name evidence="2" type="ORF">MEDL_27605</name>
</gene>
<dbReference type="InterPro" id="IPR025714">
    <property type="entry name" value="Methyltranfer_dom"/>
</dbReference>
<sequence length="292" mass="33448">MNYKINVNRHKPSTLDGTDIYVAQKNNNNIGGQTIKLETWSDAVKHKPNGQGILIIDVEKLTERIVDHVINSGVLNVIQQLSIRISCGDPMAGIDYLAALKQLRKIFEAGYRIYWSRPEWSCIISDNKDRTSCVYLDMVYHKCRDLPTDDSTNQHLSDHEHLGIPGDNVLRKLNNAERLSYIQVYSFGISNDFSFDDFIVKTYGCEVHSFDPSMNLQDFRRGNHIWFHNLGLSSKTGKLRTWNVSTLHDIFKDLKHTSRKVNILKMDIENSEWTSLPNIIQTGALKHKTVAC</sequence>
<proteinExistence type="predicted"/>